<feature type="transmembrane region" description="Helical" evidence="1">
    <location>
        <begin position="173"/>
        <end position="192"/>
    </location>
</feature>
<feature type="transmembrane region" description="Helical" evidence="1">
    <location>
        <begin position="6"/>
        <end position="34"/>
    </location>
</feature>
<dbReference type="STRING" id="634994.GCWU000323_01340"/>
<gene>
    <name evidence="2" type="ORF">GCWU000323_01340</name>
</gene>
<keyword evidence="1" id="KW-0812">Transmembrane</keyword>
<accession>C9MXD2</accession>
<dbReference type="Proteomes" id="UP000006233">
    <property type="component" value="Unassembled WGS sequence"/>
</dbReference>
<feature type="transmembrane region" description="Helical" evidence="1">
    <location>
        <begin position="142"/>
        <end position="167"/>
    </location>
</feature>
<protein>
    <submittedName>
        <fullName evidence="2">Uncharacterized protein</fullName>
    </submittedName>
</protein>
<evidence type="ECO:0000313" key="3">
    <source>
        <dbReference type="Proteomes" id="UP000006233"/>
    </source>
</evidence>
<proteinExistence type="predicted"/>
<comment type="caution">
    <text evidence="2">The sequence shown here is derived from an EMBL/GenBank/DDBJ whole genome shotgun (WGS) entry which is preliminary data.</text>
</comment>
<name>C9MXD2_9FUSO</name>
<sequence>MGKKIIIFVILGFFISLIIKIEYFSVVLNLMAIATIMSLKHGRKKIKFDIELWLFQMTIIFYLFRESGLGLFTELENFYNNFNKVKIIFSIFFYNRNGLLCQDKRKYIIKNYIFFISLIIMIVFQNIFYIKKIYNKNWIDSIVFLDMIYSPYLLDCWIVGIIIFNFSKKNTKYIQSYLLLIILILLKIRIIYF</sequence>
<dbReference type="EMBL" id="ACVB02000009">
    <property type="protein sequence ID" value="EEX74701.1"/>
    <property type="molecule type" value="Genomic_DNA"/>
</dbReference>
<evidence type="ECO:0000256" key="1">
    <source>
        <dbReference type="SAM" id="Phobius"/>
    </source>
</evidence>
<dbReference type="AlphaFoldDB" id="C9MXD2"/>
<keyword evidence="1" id="KW-1133">Transmembrane helix</keyword>
<feature type="transmembrane region" description="Helical" evidence="1">
    <location>
        <begin position="112"/>
        <end position="130"/>
    </location>
</feature>
<keyword evidence="1" id="KW-0472">Membrane</keyword>
<dbReference type="HOGENOM" id="CLU_1407258_0_0_0"/>
<evidence type="ECO:0000313" key="2">
    <source>
        <dbReference type="EMBL" id="EEX74701.1"/>
    </source>
</evidence>
<organism evidence="2 3">
    <name type="scientific">Leptotrichia hofstadii F0254</name>
    <dbReference type="NCBI Taxonomy" id="634994"/>
    <lineage>
        <taxon>Bacteria</taxon>
        <taxon>Fusobacteriati</taxon>
        <taxon>Fusobacteriota</taxon>
        <taxon>Fusobacteriia</taxon>
        <taxon>Fusobacteriales</taxon>
        <taxon>Leptotrichiaceae</taxon>
        <taxon>Leptotrichia</taxon>
    </lineage>
</organism>
<reference evidence="2 3" key="1">
    <citation type="submission" date="2009-09" db="EMBL/GenBank/DDBJ databases">
        <authorList>
            <person name="Weinstock G."/>
            <person name="Sodergren E."/>
            <person name="Clifton S."/>
            <person name="Fulton L."/>
            <person name="Fulton B."/>
            <person name="Courtney L."/>
            <person name="Fronick C."/>
            <person name="Harrison M."/>
            <person name="Strong C."/>
            <person name="Farmer C."/>
            <person name="Delahaunty K."/>
            <person name="Markovic C."/>
            <person name="Hall O."/>
            <person name="Minx P."/>
            <person name="Tomlinson C."/>
            <person name="Mitreva M."/>
            <person name="Nelson J."/>
            <person name="Hou S."/>
            <person name="Wollam A."/>
            <person name="Pepin K.H."/>
            <person name="Johnson M."/>
            <person name="Bhonagiri V."/>
            <person name="Nash W.E."/>
            <person name="Warren W."/>
            <person name="Chinwalla A."/>
            <person name="Mardis E.R."/>
            <person name="Wilson R.K."/>
        </authorList>
    </citation>
    <scope>NUCLEOTIDE SEQUENCE [LARGE SCALE GENOMIC DNA]</scope>
    <source>
        <strain evidence="2 3">F0254</strain>
    </source>
</reference>